<comment type="caution">
    <text evidence="1">The sequence shown here is derived from an EMBL/GenBank/DDBJ whole genome shotgun (WGS) entry which is preliminary data.</text>
</comment>
<dbReference type="EMBL" id="JAAXPG010000008">
    <property type="protein sequence ID" value="NKY98095.1"/>
    <property type="molecule type" value="Genomic_DNA"/>
</dbReference>
<organism evidence="1 2">
    <name type="scientific">Nocardiopsis alborubida</name>
    <dbReference type="NCBI Taxonomy" id="146802"/>
    <lineage>
        <taxon>Bacteria</taxon>
        <taxon>Bacillati</taxon>
        <taxon>Actinomycetota</taxon>
        <taxon>Actinomycetes</taxon>
        <taxon>Streptosporangiales</taxon>
        <taxon>Nocardiopsidaceae</taxon>
        <taxon>Nocardiopsis</taxon>
    </lineage>
</organism>
<name>A0A7X6RPQ7_9ACTN</name>
<dbReference type="RefSeq" id="WP_061078937.1">
    <property type="nucleotide sequence ID" value="NZ_JAAXPG010000008.1"/>
</dbReference>
<accession>A0A7X6RPQ7</accession>
<evidence type="ECO:0000313" key="1">
    <source>
        <dbReference type="EMBL" id="NKY98095.1"/>
    </source>
</evidence>
<dbReference type="Proteomes" id="UP000553209">
    <property type="component" value="Unassembled WGS sequence"/>
</dbReference>
<protein>
    <submittedName>
        <fullName evidence="1">Uncharacterized protein</fullName>
    </submittedName>
</protein>
<sequence length="142" mass="14701">MSNHDDPTRALAGRAAALAAFDRGDDGAVVAALTGERAPTGEVLRSADEGADGVLVTALRFEHGDLTVDLRVHAHGPLRSLSGLATGEYDHAVLRVRRPGSGEDLRIGEDGGFALSGLARGPVSLALLRSGRPPVVTGWFTV</sequence>
<proteinExistence type="predicted"/>
<gene>
    <name evidence="1" type="ORF">HGB44_10585</name>
</gene>
<dbReference type="AlphaFoldDB" id="A0A7X6RPQ7"/>
<keyword evidence="2" id="KW-1185">Reference proteome</keyword>
<evidence type="ECO:0000313" key="2">
    <source>
        <dbReference type="Proteomes" id="UP000553209"/>
    </source>
</evidence>
<reference evidence="1 2" key="1">
    <citation type="submission" date="2020-04" db="EMBL/GenBank/DDBJ databases">
        <title>MicrobeNet Type strains.</title>
        <authorList>
            <person name="Nicholson A.C."/>
        </authorList>
    </citation>
    <scope>NUCLEOTIDE SEQUENCE [LARGE SCALE GENOMIC DNA]</scope>
    <source>
        <strain evidence="1 2">ATCC 23612</strain>
    </source>
</reference>